<proteinExistence type="predicted"/>
<dbReference type="AlphaFoldDB" id="A0ABD7L845"/>
<organism evidence="2 3">
    <name type="scientific">Burkholderia multivorans</name>
    <dbReference type="NCBI Taxonomy" id="87883"/>
    <lineage>
        <taxon>Bacteria</taxon>
        <taxon>Pseudomonadati</taxon>
        <taxon>Pseudomonadota</taxon>
        <taxon>Betaproteobacteria</taxon>
        <taxon>Burkholderiales</taxon>
        <taxon>Burkholderiaceae</taxon>
        <taxon>Burkholderia</taxon>
        <taxon>Burkholderia cepacia complex</taxon>
    </lineage>
</organism>
<comment type="caution">
    <text evidence="2">The sequence shown here is derived from an EMBL/GenBank/DDBJ whole genome shotgun (WGS) entry which is preliminary data.</text>
</comment>
<gene>
    <name evidence="2" type="ORF">UA18_04020</name>
</gene>
<dbReference type="EMBL" id="FKJW01000005">
    <property type="protein sequence ID" value="SAJ98927.1"/>
    <property type="molecule type" value="Genomic_DNA"/>
</dbReference>
<protein>
    <submittedName>
        <fullName evidence="2">Uncharacterized protein</fullName>
    </submittedName>
</protein>
<dbReference type="Proteomes" id="UP000196218">
    <property type="component" value="Unassembled WGS sequence"/>
</dbReference>
<reference evidence="2 3" key="1">
    <citation type="submission" date="2016-04" db="EMBL/GenBank/DDBJ databases">
        <authorList>
            <person name="Peeters C."/>
        </authorList>
    </citation>
    <scope>NUCLEOTIDE SEQUENCE [LARGE SCALE GENOMIC DNA]</scope>
    <source>
        <strain evidence="2">LMG 29311</strain>
    </source>
</reference>
<keyword evidence="1" id="KW-0812">Transmembrane</keyword>
<keyword evidence="1" id="KW-1133">Transmembrane helix</keyword>
<sequence length="213" mass="22679">MTVANATASAHDNAMPAAAWTDEWARVRRCARIGCGAVRARGVAPLSFVEHAARAFQSHVMRGIRKAAVACASAGKFRKLAGAHRAASPLSGAFRPITALLASFIRASRSLLAHFSPASFALLALFLHACSPLLACFALRSAAIRRRSCALRRGSGARCRRTGKMRAFFARHRGYPIAGPLSRRCRSCPATISSELSALLQSADSRTIVAGYS</sequence>
<keyword evidence="1" id="KW-0472">Membrane</keyword>
<evidence type="ECO:0000256" key="1">
    <source>
        <dbReference type="SAM" id="Phobius"/>
    </source>
</evidence>
<evidence type="ECO:0000313" key="2">
    <source>
        <dbReference type="EMBL" id="SAJ98927.1"/>
    </source>
</evidence>
<evidence type="ECO:0000313" key="3">
    <source>
        <dbReference type="Proteomes" id="UP000196218"/>
    </source>
</evidence>
<feature type="transmembrane region" description="Helical" evidence="1">
    <location>
        <begin position="117"/>
        <end position="139"/>
    </location>
</feature>
<name>A0ABD7L845_9BURK</name>
<accession>A0ABD7L845</accession>
<feature type="transmembrane region" description="Helical" evidence="1">
    <location>
        <begin position="86"/>
        <end position="105"/>
    </location>
</feature>